<name>A0ACA9LQI4_9GLOM</name>
<evidence type="ECO:0000313" key="1">
    <source>
        <dbReference type="EMBL" id="CAG8536495.1"/>
    </source>
</evidence>
<reference evidence="1" key="1">
    <citation type="submission" date="2021-06" db="EMBL/GenBank/DDBJ databases">
        <authorList>
            <person name="Kallberg Y."/>
            <person name="Tangrot J."/>
            <person name="Rosling A."/>
        </authorList>
    </citation>
    <scope>NUCLEOTIDE SEQUENCE</scope>
    <source>
        <strain evidence="1">AU212A</strain>
    </source>
</reference>
<dbReference type="EMBL" id="CAJVPM010006567">
    <property type="protein sequence ID" value="CAG8536495.1"/>
    <property type="molecule type" value="Genomic_DNA"/>
</dbReference>
<evidence type="ECO:0000313" key="2">
    <source>
        <dbReference type="Proteomes" id="UP000789860"/>
    </source>
</evidence>
<sequence length="586" mass="67625">MSIGQEYISKCDVLNAAQAIAYQSGFAVTTRSSSLYYLYIQYKYAVFEVSKWNIVNITDEYNHLMAKSVQIYPEYHQLKQEVRRMAVKMLEAGAKSSIIYEAIRNKDGEPTATRKDIDNLRAQIHPSEENASIEALVIGMEKRVYTVRHEDFEGKHLFFCHIESIKNAKRFFKVILIDATYKTNIYKLLFVNIIGISNLGINELRTFSIAGTWISDESKKSYMWIAEQLLSLIFFDIISSVFVTDNNSALIGALKKKFPESSHLLCTWHVLNNFKKNLKKYFKDDSFDEIIKIVDCVIHSKDYEILNTAIVGAYTSRIMHFGATTTQYVEGTHSAMKHVIETSGSLIRSFNICIDPLLAQDDKKRLVLLLRKISQFALNKIKKELLKATKYEACIYELHVNYNLPCRYILSEKAQYMSFSDEQQKTSLLNKLDMIFAVSETKLSEIKLLDKIKTKDDKLKILLSSLIPAKDIDQIYNPKSDSNCGFRAFAVAIIVNEEKWALVKLAISNQLKKRIEIYQDWLAADTFTLPIAIFNETNRQSMLFFLLEVPPIHRKTPIILHFINSNHIIYVSLKTYEKVNWPMINI</sequence>
<dbReference type="Proteomes" id="UP000789860">
    <property type="component" value="Unassembled WGS sequence"/>
</dbReference>
<gene>
    <name evidence="1" type="ORF">SCALOS_LOCUS4666</name>
</gene>
<comment type="caution">
    <text evidence="1">The sequence shown here is derived from an EMBL/GenBank/DDBJ whole genome shotgun (WGS) entry which is preliminary data.</text>
</comment>
<protein>
    <submittedName>
        <fullName evidence="1">6761_t:CDS:1</fullName>
    </submittedName>
</protein>
<accession>A0ACA9LQI4</accession>
<organism evidence="1 2">
    <name type="scientific">Scutellospora calospora</name>
    <dbReference type="NCBI Taxonomy" id="85575"/>
    <lineage>
        <taxon>Eukaryota</taxon>
        <taxon>Fungi</taxon>
        <taxon>Fungi incertae sedis</taxon>
        <taxon>Mucoromycota</taxon>
        <taxon>Glomeromycotina</taxon>
        <taxon>Glomeromycetes</taxon>
        <taxon>Diversisporales</taxon>
        <taxon>Gigasporaceae</taxon>
        <taxon>Scutellospora</taxon>
    </lineage>
</organism>
<keyword evidence="2" id="KW-1185">Reference proteome</keyword>
<proteinExistence type="predicted"/>